<sequence length="96" mass="10386">MPPPFVSRDAPTKRSRSRRLLLRCGMQRSGNVNSRMIASRIGRQSGFVAHPGNSIVGGEKKRLDSTCHASFSKKLKCRTPISDDPAGVPSLSGHAN</sequence>
<evidence type="ECO:0000313" key="2">
    <source>
        <dbReference type="Proteomes" id="UP001430953"/>
    </source>
</evidence>
<dbReference type="AlphaFoldDB" id="A0AAW2EJW9"/>
<protein>
    <submittedName>
        <fullName evidence="1">Uncharacterized protein</fullName>
    </submittedName>
</protein>
<evidence type="ECO:0000313" key="1">
    <source>
        <dbReference type="EMBL" id="KAL0103487.1"/>
    </source>
</evidence>
<proteinExistence type="predicted"/>
<name>A0AAW2EJW9_9HYME</name>
<reference evidence="1 2" key="1">
    <citation type="submission" date="2023-03" db="EMBL/GenBank/DDBJ databases">
        <title>High recombination rates correlate with genetic variation in Cardiocondyla obscurior ants.</title>
        <authorList>
            <person name="Errbii M."/>
        </authorList>
    </citation>
    <scope>NUCLEOTIDE SEQUENCE [LARGE SCALE GENOMIC DNA]</scope>
    <source>
        <strain evidence="1">Alpha-2009</strain>
        <tissue evidence="1">Whole body</tissue>
    </source>
</reference>
<gene>
    <name evidence="1" type="ORF">PUN28_017618</name>
</gene>
<organism evidence="1 2">
    <name type="scientific">Cardiocondyla obscurior</name>
    <dbReference type="NCBI Taxonomy" id="286306"/>
    <lineage>
        <taxon>Eukaryota</taxon>
        <taxon>Metazoa</taxon>
        <taxon>Ecdysozoa</taxon>
        <taxon>Arthropoda</taxon>
        <taxon>Hexapoda</taxon>
        <taxon>Insecta</taxon>
        <taxon>Pterygota</taxon>
        <taxon>Neoptera</taxon>
        <taxon>Endopterygota</taxon>
        <taxon>Hymenoptera</taxon>
        <taxon>Apocrita</taxon>
        <taxon>Aculeata</taxon>
        <taxon>Formicoidea</taxon>
        <taxon>Formicidae</taxon>
        <taxon>Myrmicinae</taxon>
        <taxon>Cardiocondyla</taxon>
    </lineage>
</organism>
<dbReference type="Proteomes" id="UP001430953">
    <property type="component" value="Unassembled WGS sequence"/>
</dbReference>
<accession>A0AAW2EJW9</accession>
<dbReference type="EMBL" id="JADYXP020000021">
    <property type="protein sequence ID" value="KAL0103487.1"/>
    <property type="molecule type" value="Genomic_DNA"/>
</dbReference>
<keyword evidence="2" id="KW-1185">Reference proteome</keyword>
<comment type="caution">
    <text evidence="1">The sequence shown here is derived from an EMBL/GenBank/DDBJ whole genome shotgun (WGS) entry which is preliminary data.</text>
</comment>